<dbReference type="InterPro" id="IPR038765">
    <property type="entry name" value="Papain-like_cys_pep_sf"/>
</dbReference>
<evidence type="ECO:0000313" key="3">
    <source>
        <dbReference type="Proteomes" id="UP000051952"/>
    </source>
</evidence>
<proteinExistence type="predicted"/>
<dbReference type="Pfam" id="PF00443">
    <property type="entry name" value="UCH"/>
    <property type="match status" value="1"/>
</dbReference>
<dbReference type="VEuPathDB" id="TriTrypDB:BSAL_39995"/>
<dbReference type="PROSITE" id="PS50235">
    <property type="entry name" value="USP_3"/>
    <property type="match status" value="1"/>
</dbReference>
<keyword evidence="3" id="KW-1185">Reference proteome</keyword>
<evidence type="ECO:0000313" key="2">
    <source>
        <dbReference type="EMBL" id="CUG92953.1"/>
    </source>
</evidence>
<protein>
    <submittedName>
        <fullName evidence="2">Ubiquitin carboxyl-terminal hydrolase 2, putative</fullName>
    </submittedName>
</protein>
<dbReference type="InterPro" id="IPR018200">
    <property type="entry name" value="USP_CS"/>
</dbReference>
<dbReference type="InterPro" id="IPR001394">
    <property type="entry name" value="Peptidase_C19_UCH"/>
</dbReference>
<dbReference type="InterPro" id="IPR028889">
    <property type="entry name" value="USP"/>
</dbReference>
<dbReference type="OrthoDB" id="361536at2759"/>
<name>A0A0S4JRX8_BODSA</name>
<dbReference type="GO" id="GO:0016579">
    <property type="term" value="P:protein deubiquitination"/>
    <property type="evidence" value="ECO:0007669"/>
    <property type="project" value="InterPro"/>
</dbReference>
<dbReference type="Gene3D" id="3.90.70.10">
    <property type="entry name" value="Cysteine proteinases"/>
    <property type="match status" value="1"/>
</dbReference>
<dbReference type="InterPro" id="IPR050164">
    <property type="entry name" value="Peptidase_C19"/>
</dbReference>
<reference evidence="3" key="1">
    <citation type="submission" date="2015-09" db="EMBL/GenBank/DDBJ databases">
        <authorList>
            <consortium name="Pathogen Informatics"/>
        </authorList>
    </citation>
    <scope>NUCLEOTIDE SEQUENCE [LARGE SCALE GENOMIC DNA]</scope>
    <source>
        <strain evidence="3">Lake Konstanz</strain>
    </source>
</reference>
<dbReference type="Proteomes" id="UP000051952">
    <property type="component" value="Unassembled WGS sequence"/>
</dbReference>
<dbReference type="AlphaFoldDB" id="A0A0S4JRX8"/>
<gene>
    <name evidence="2" type="ORF">BSAL_39995</name>
</gene>
<dbReference type="EMBL" id="CYKH01002097">
    <property type="protein sequence ID" value="CUG92953.1"/>
    <property type="molecule type" value="Genomic_DNA"/>
</dbReference>
<dbReference type="GO" id="GO:0005829">
    <property type="term" value="C:cytosol"/>
    <property type="evidence" value="ECO:0007669"/>
    <property type="project" value="TreeGrafter"/>
</dbReference>
<dbReference type="PROSITE" id="PS00972">
    <property type="entry name" value="USP_1"/>
    <property type="match status" value="1"/>
</dbReference>
<accession>A0A0S4JRX8</accession>
<organism evidence="2 3">
    <name type="scientific">Bodo saltans</name>
    <name type="common">Flagellated protozoan</name>
    <dbReference type="NCBI Taxonomy" id="75058"/>
    <lineage>
        <taxon>Eukaryota</taxon>
        <taxon>Discoba</taxon>
        <taxon>Euglenozoa</taxon>
        <taxon>Kinetoplastea</taxon>
        <taxon>Metakinetoplastina</taxon>
        <taxon>Eubodonida</taxon>
        <taxon>Bodonidae</taxon>
        <taxon>Bodo</taxon>
    </lineage>
</organism>
<dbReference type="GO" id="GO:0005634">
    <property type="term" value="C:nucleus"/>
    <property type="evidence" value="ECO:0007669"/>
    <property type="project" value="TreeGrafter"/>
</dbReference>
<dbReference type="PANTHER" id="PTHR24006">
    <property type="entry name" value="UBIQUITIN CARBOXYL-TERMINAL HYDROLASE"/>
    <property type="match status" value="1"/>
</dbReference>
<dbReference type="GO" id="GO:0004843">
    <property type="term" value="F:cysteine-type deubiquitinase activity"/>
    <property type="evidence" value="ECO:0007669"/>
    <property type="project" value="InterPro"/>
</dbReference>
<keyword evidence="2" id="KW-0378">Hydrolase</keyword>
<feature type="domain" description="USP" evidence="1">
    <location>
        <begin position="175"/>
        <end position="519"/>
    </location>
</feature>
<dbReference type="CDD" id="cd02257">
    <property type="entry name" value="Peptidase_C19"/>
    <property type="match status" value="1"/>
</dbReference>
<evidence type="ECO:0000259" key="1">
    <source>
        <dbReference type="PROSITE" id="PS50235"/>
    </source>
</evidence>
<sequence length="519" mass="57781">MSQSDVDARFLSRVKKHRLTRCAKNVVNETRKHLRAPNICAKYSVEDNDHMMLLALEAGISKDESHVNIAALNAARALWYVAATNTAFDEEYGALFMRLEAKVSISTEFLWKIFDILKRKDFDVLLREDFVGKLMQLDDTTFEDLRSLTVDDVAMKLLCARWGRNTEGKSNCPITGLDNIGNSCYFNSALQLLFRVYGNHFMQLAKSDTQKTHTQVVSAEMQLLATLVRHVRGEARGWSSSSSDLHALLSAVQRLNPEARTKFQTGRQSDSSSIATHILSLIEVSSRQLPTPYYFMRAPMVSSGDAQWAAFCAEHNFMFTQAQCGQVKTEIVCDCSGPGFEPPDFSGFSSLSISASAANLRNVQDAVDLWGKDGSPLTTNKPIRCTWCGETRDWRQRNIISRFPATGVLLVTINREYHDHNGMAKKWSDGVELPATVTFYGEGGVEYEVEPVATCIHSGTVQGGHYYCTVAQEGGGGSVTANDSWVRTSPRPITCTTQGSFFAFQLKRTIVRNEEGLIL</sequence>
<dbReference type="SUPFAM" id="SSF54001">
    <property type="entry name" value="Cysteine proteinases"/>
    <property type="match status" value="1"/>
</dbReference>